<protein>
    <submittedName>
        <fullName evidence="1">Uncharacterized protein</fullName>
    </submittedName>
</protein>
<gene>
    <name evidence="1" type="ORF">SNOG_06656</name>
</gene>
<dbReference type="KEGG" id="pno:SNOG_06656"/>
<sequence length="191" mass="20724">MLTSVRLTLLRDPPPPSRHWKVTSEVKGQAVMTSAGRRSHSTQDRRITAQGQGAGEAMKHIGPFPSTRIVAKRHLPCMEKRWSSFVDLVTNVCISALYDTGSLGRSSGGKARKSPLSSDMQAGIGSSLKRDYLRAWSAPETLAGSAQDAVCRVDCQSRAGQAHSAEEKPLPLQTCISTRETVRTLMGQHVV</sequence>
<evidence type="ECO:0000313" key="2">
    <source>
        <dbReference type="Proteomes" id="UP000001055"/>
    </source>
</evidence>
<dbReference type="Proteomes" id="UP000001055">
    <property type="component" value="Unassembled WGS sequence"/>
</dbReference>
<dbReference type="RefSeq" id="XP_001797020.1">
    <property type="nucleotide sequence ID" value="XM_001796968.1"/>
</dbReference>
<name>Q0UNK8_PHANO</name>
<reference evidence="2" key="1">
    <citation type="journal article" date="2007" name="Plant Cell">
        <title>Dothideomycete-plant interactions illuminated by genome sequencing and EST analysis of the wheat pathogen Stagonospora nodorum.</title>
        <authorList>
            <person name="Hane J.K."/>
            <person name="Lowe R.G."/>
            <person name="Solomon P.S."/>
            <person name="Tan K.C."/>
            <person name="Schoch C.L."/>
            <person name="Spatafora J.W."/>
            <person name="Crous P.W."/>
            <person name="Kodira C."/>
            <person name="Birren B.W."/>
            <person name="Galagan J.E."/>
            <person name="Torriani S.F."/>
            <person name="McDonald B.A."/>
            <person name="Oliver R.P."/>
        </authorList>
    </citation>
    <scope>NUCLEOTIDE SEQUENCE [LARGE SCALE GENOMIC DNA]</scope>
    <source>
        <strain evidence="2">SN15 / ATCC MYA-4574 / FGSC 10173</strain>
    </source>
</reference>
<dbReference type="GeneID" id="5973899"/>
<dbReference type="InParanoid" id="Q0UNK8"/>
<organism evidence="1 2">
    <name type="scientific">Phaeosphaeria nodorum (strain SN15 / ATCC MYA-4574 / FGSC 10173)</name>
    <name type="common">Glume blotch fungus</name>
    <name type="synonym">Parastagonospora nodorum</name>
    <dbReference type="NCBI Taxonomy" id="321614"/>
    <lineage>
        <taxon>Eukaryota</taxon>
        <taxon>Fungi</taxon>
        <taxon>Dikarya</taxon>
        <taxon>Ascomycota</taxon>
        <taxon>Pezizomycotina</taxon>
        <taxon>Dothideomycetes</taxon>
        <taxon>Pleosporomycetidae</taxon>
        <taxon>Pleosporales</taxon>
        <taxon>Pleosporineae</taxon>
        <taxon>Phaeosphaeriaceae</taxon>
        <taxon>Parastagonospora</taxon>
    </lineage>
</organism>
<dbReference type="AlphaFoldDB" id="Q0UNK8"/>
<evidence type="ECO:0000313" key="1">
    <source>
        <dbReference type="EMBL" id="EAT86487.1"/>
    </source>
</evidence>
<accession>Q0UNK8</accession>
<proteinExistence type="predicted"/>
<dbReference type="EMBL" id="CH445333">
    <property type="protein sequence ID" value="EAT86487.1"/>
    <property type="molecule type" value="Genomic_DNA"/>
</dbReference>